<evidence type="ECO:0000259" key="12">
    <source>
        <dbReference type="PROSITE" id="PS51794"/>
    </source>
</evidence>
<evidence type="ECO:0000256" key="11">
    <source>
        <dbReference type="SAM" id="MobiDB-lite"/>
    </source>
</evidence>
<dbReference type="PANTHER" id="PTHR34185:SF1">
    <property type="entry name" value="DIADENYLATE CYCLASE"/>
    <property type="match status" value="1"/>
</dbReference>
<dbReference type="Pfam" id="PF19293">
    <property type="entry name" value="CdaA_N"/>
    <property type="match status" value="1"/>
</dbReference>
<dbReference type="FunFam" id="3.40.1700.10:FF:000002">
    <property type="entry name" value="Diadenylate cyclase"/>
    <property type="match status" value="1"/>
</dbReference>
<dbReference type="PANTHER" id="PTHR34185">
    <property type="entry name" value="DIADENYLATE CYCLASE"/>
    <property type="match status" value="1"/>
</dbReference>
<evidence type="ECO:0000256" key="6">
    <source>
        <dbReference type="ARBA" id="ARBA00022741"/>
    </source>
</evidence>
<dbReference type="Pfam" id="PF02457">
    <property type="entry name" value="DAC"/>
    <property type="match status" value="1"/>
</dbReference>
<keyword evidence="5 10" id="KW-0548">Nucleotidyltransferase</keyword>
<accession>A0A7G9RZS2</accession>
<feature type="transmembrane region" description="Helical" evidence="10">
    <location>
        <begin position="69"/>
        <end position="85"/>
    </location>
</feature>
<dbReference type="InterPro" id="IPR003390">
    <property type="entry name" value="DNA_integrity_scan_DisA_N"/>
</dbReference>
<evidence type="ECO:0000256" key="7">
    <source>
        <dbReference type="ARBA" id="ARBA00022840"/>
    </source>
</evidence>
<keyword evidence="4 10" id="KW-0812">Transmembrane</keyword>
<proteinExistence type="inferred from homology"/>
<keyword evidence="3 10" id="KW-0808">Transferase</keyword>
<comment type="function">
    <text evidence="10">Catalyzes the condensation of 2 ATP molecules into cyclic di-AMP (c-di-AMP), a second messenger used to regulate differing processes in different bacteria.</text>
</comment>
<reference evidence="13 14" key="1">
    <citation type="submission" date="2020-08" db="EMBL/GenBank/DDBJ databases">
        <title>Genome sequence of Erysipelothrix inopinata DSM 15511T.</title>
        <authorList>
            <person name="Hyun D.-W."/>
            <person name="Bae J.-W."/>
        </authorList>
    </citation>
    <scope>NUCLEOTIDE SEQUENCE [LARGE SCALE GENOMIC DNA]</scope>
    <source>
        <strain evidence="13 14">DSM 15511</strain>
    </source>
</reference>
<keyword evidence="6 10" id="KW-0547">Nucleotide-binding</keyword>
<dbReference type="GO" id="GO:0005524">
    <property type="term" value="F:ATP binding"/>
    <property type="evidence" value="ECO:0007669"/>
    <property type="project" value="UniProtKB-UniRule"/>
</dbReference>
<comment type="subunit">
    <text evidence="10">Probably a homodimer.</text>
</comment>
<evidence type="ECO:0000313" key="13">
    <source>
        <dbReference type="EMBL" id="QNN61097.1"/>
    </source>
</evidence>
<comment type="caution">
    <text evidence="10">Lacks conserved residue(s) required for the propagation of feature annotation.</text>
</comment>
<feature type="domain" description="DAC" evidence="12">
    <location>
        <begin position="86"/>
        <end position="246"/>
    </location>
</feature>
<dbReference type="GO" id="GO:0004016">
    <property type="term" value="F:adenylate cyclase activity"/>
    <property type="evidence" value="ECO:0007669"/>
    <property type="project" value="UniProtKB-UniRule"/>
</dbReference>
<dbReference type="KEGG" id="eio:H9L01_01670"/>
<dbReference type="PROSITE" id="PS51794">
    <property type="entry name" value="DAC"/>
    <property type="match status" value="1"/>
</dbReference>
<keyword evidence="2 10" id="KW-1003">Cell membrane</keyword>
<keyword evidence="9 10" id="KW-0472">Membrane</keyword>
<gene>
    <name evidence="10" type="primary">dacA</name>
    <name evidence="13" type="ORF">H9L01_01670</name>
</gene>
<feature type="compositionally biased region" description="Basic and acidic residues" evidence="11">
    <location>
        <begin position="349"/>
        <end position="367"/>
    </location>
</feature>
<dbReference type="NCBIfam" id="TIGR00159">
    <property type="entry name" value="diadenylate cyclase CdaA"/>
    <property type="match status" value="1"/>
</dbReference>
<name>A0A7G9RZS2_9FIRM</name>
<evidence type="ECO:0000256" key="4">
    <source>
        <dbReference type="ARBA" id="ARBA00022692"/>
    </source>
</evidence>
<dbReference type="InterPro" id="IPR034701">
    <property type="entry name" value="CdaA"/>
</dbReference>
<feature type="region of interest" description="Disordered" evidence="11">
    <location>
        <begin position="319"/>
        <end position="397"/>
    </location>
</feature>
<evidence type="ECO:0000256" key="3">
    <source>
        <dbReference type="ARBA" id="ARBA00022679"/>
    </source>
</evidence>
<evidence type="ECO:0000256" key="5">
    <source>
        <dbReference type="ARBA" id="ARBA00022695"/>
    </source>
</evidence>
<dbReference type="GO" id="GO:0106408">
    <property type="term" value="F:diadenylate cyclase activity"/>
    <property type="evidence" value="ECO:0007669"/>
    <property type="project" value="UniProtKB-EC"/>
</dbReference>
<comment type="catalytic activity">
    <reaction evidence="1 10">
        <text>2 ATP = 3',3'-c-di-AMP + 2 diphosphate</text>
        <dbReference type="Rhea" id="RHEA:35655"/>
        <dbReference type="ChEBI" id="CHEBI:30616"/>
        <dbReference type="ChEBI" id="CHEBI:33019"/>
        <dbReference type="ChEBI" id="CHEBI:71500"/>
        <dbReference type="EC" id="2.7.7.85"/>
    </reaction>
</comment>
<sequence>MQNTLITFQSIISGLRFFLDFLIIWVLVYYVLKIVRNNSRTVQIFKGIIVVVFMWFLSQKLGFTTLKQILDYVMAYGLIVVVIIFQPEIRSMLERLGKTSVFSALHSLSGNEKEELIDSLVEATMVLSDRKTGALITLEQGHSLADYIKTGNPINSSVSAELLTSIFVTSTPLHDGAVIIQGDRIACASAYFPPTNQELPVRYGARHRAAIGISEITDSITIVVSEETGTVSIAEAGKLKEMDEKSLREYLNLLIQNSETEVSHSVGLKRSRRFNLAKINVDPIKIEKLDTPDVLLETDEDENEKKDFSKLINIFKKQPKKASDKKDKENEKEDEEASKETVNSEEVIVEDKAPIVDEVQNDDKVNVEETTPIDDEHQVDDQASEVEGGERDESEEK</sequence>
<dbReference type="EC" id="2.7.7.85" evidence="10"/>
<feature type="transmembrane region" description="Helical" evidence="10">
    <location>
        <begin position="44"/>
        <end position="63"/>
    </location>
</feature>
<dbReference type="GO" id="GO:0006171">
    <property type="term" value="P:cAMP biosynthetic process"/>
    <property type="evidence" value="ECO:0007669"/>
    <property type="project" value="InterPro"/>
</dbReference>
<keyword evidence="8 10" id="KW-1133">Transmembrane helix</keyword>
<dbReference type="Proteomes" id="UP000515928">
    <property type="component" value="Chromosome"/>
</dbReference>
<keyword evidence="7 10" id="KW-0067">ATP-binding</keyword>
<evidence type="ECO:0000256" key="8">
    <source>
        <dbReference type="ARBA" id="ARBA00022989"/>
    </source>
</evidence>
<protein>
    <recommendedName>
        <fullName evidence="10">Diadenylate cyclase</fullName>
        <shortName evidence="10">DAC</shortName>
        <ecNumber evidence="10">2.7.7.85</ecNumber>
    </recommendedName>
    <alternativeName>
        <fullName evidence="10">Cyclic-di-AMP synthase</fullName>
        <shortName evidence="10">c-di-AMP synthase</shortName>
    </alternativeName>
</protein>
<keyword evidence="14" id="KW-1185">Reference proteome</keyword>
<evidence type="ECO:0000313" key="14">
    <source>
        <dbReference type="Proteomes" id="UP000515928"/>
    </source>
</evidence>
<dbReference type="EMBL" id="CP060715">
    <property type="protein sequence ID" value="QNN61097.1"/>
    <property type="molecule type" value="Genomic_DNA"/>
</dbReference>
<comment type="similarity">
    <text evidence="10">Belongs to the adenylate cyclase family. DacA/CdaA subfamily.</text>
</comment>
<dbReference type="InterPro" id="IPR045585">
    <property type="entry name" value="CdaA_N"/>
</dbReference>
<dbReference type="InterPro" id="IPR036888">
    <property type="entry name" value="DNA_integrity_DisA_N_sf"/>
</dbReference>
<dbReference type="InterPro" id="IPR050338">
    <property type="entry name" value="DisA"/>
</dbReference>
<feature type="compositionally biased region" description="Basic and acidic residues" evidence="11">
    <location>
        <begin position="321"/>
        <end position="331"/>
    </location>
</feature>
<dbReference type="RefSeq" id="WP_187534215.1">
    <property type="nucleotide sequence ID" value="NZ_CBCSHU010000001.1"/>
</dbReference>
<organism evidence="13 14">
    <name type="scientific">Erysipelothrix inopinata</name>
    <dbReference type="NCBI Taxonomy" id="225084"/>
    <lineage>
        <taxon>Bacteria</taxon>
        <taxon>Bacillati</taxon>
        <taxon>Bacillota</taxon>
        <taxon>Erysipelotrichia</taxon>
        <taxon>Erysipelotrichales</taxon>
        <taxon>Erysipelotrichaceae</taxon>
        <taxon>Erysipelothrix</taxon>
    </lineage>
</organism>
<evidence type="ECO:0000256" key="9">
    <source>
        <dbReference type="ARBA" id="ARBA00023136"/>
    </source>
</evidence>
<evidence type="ECO:0000256" key="10">
    <source>
        <dbReference type="HAMAP-Rule" id="MF_01499"/>
    </source>
</evidence>
<dbReference type="Gene3D" id="3.40.1700.10">
    <property type="entry name" value="DNA integrity scanning protein, DisA, N-terminal domain"/>
    <property type="match status" value="1"/>
</dbReference>
<evidence type="ECO:0000256" key="1">
    <source>
        <dbReference type="ARBA" id="ARBA00000877"/>
    </source>
</evidence>
<dbReference type="HAMAP" id="MF_01499">
    <property type="entry name" value="DacA"/>
    <property type="match status" value="1"/>
</dbReference>
<dbReference type="SUPFAM" id="SSF143597">
    <property type="entry name" value="YojJ-like"/>
    <property type="match status" value="1"/>
</dbReference>
<evidence type="ECO:0000256" key="2">
    <source>
        <dbReference type="ARBA" id="ARBA00022475"/>
    </source>
</evidence>
<dbReference type="AlphaFoldDB" id="A0A7G9RZS2"/>
<feature type="transmembrane region" description="Helical" evidence="10">
    <location>
        <begin position="6"/>
        <end position="32"/>
    </location>
</feature>